<keyword evidence="3" id="KW-1185">Reference proteome</keyword>
<protein>
    <recommendedName>
        <fullName evidence="4">50S ribosomal protein L33</fullName>
    </recommendedName>
</protein>
<accession>A0ABQ5TD50</accession>
<dbReference type="EMBL" id="BSKO01000001">
    <property type="protein sequence ID" value="GLO64584.1"/>
    <property type="molecule type" value="Genomic_DNA"/>
</dbReference>
<evidence type="ECO:0000313" key="3">
    <source>
        <dbReference type="Proteomes" id="UP001275436"/>
    </source>
</evidence>
<feature type="region of interest" description="Disordered" evidence="1">
    <location>
        <begin position="1"/>
        <end position="24"/>
    </location>
</feature>
<comment type="caution">
    <text evidence="2">The sequence shown here is derived from an EMBL/GenBank/DDBJ whole genome shotgun (WGS) entry which is preliminary data.</text>
</comment>
<evidence type="ECO:0000313" key="2">
    <source>
        <dbReference type="EMBL" id="GLO64584.1"/>
    </source>
</evidence>
<gene>
    <name evidence="2" type="ORF">MACH08_03680</name>
</gene>
<proteinExistence type="predicted"/>
<organism evidence="2 3">
    <name type="scientific">Oceanobacillus kimchii</name>
    <dbReference type="NCBI Taxonomy" id="746691"/>
    <lineage>
        <taxon>Bacteria</taxon>
        <taxon>Bacillati</taxon>
        <taxon>Bacillota</taxon>
        <taxon>Bacilli</taxon>
        <taxon>Bacillales</taxon>
        <taxon>Bacillaceae</taxon>
        <taxon>Oceanobacillus</taxon>
    </lineage>
</organism>
<reference evidence="2 3" key="1">
    <citation type="submission" date="2023-02" db="EMBL/GenBank/DDBJ databases">
        <title>Oceanobacillus kimchii IFOP_LL358 isolated form Alexandrium catenella lab strain.</title>
        <authorList>
            <person name="Gajardo G."/>
            <person name="Ueki S."/>
            <person name="Maruyama F."/>
        </authorList>
    </citation>
    <scope>NUCLEOTIDE SEQUENCE [LARGE SCALE GENOMIC DNA]</scope>
    <source>
        <strain evidence="2 3">IFOP_LL358</strain>
    </source>
</reference>
<sequence length="49" mass="5647">MYLFRSMKMPTGYPHSHDKSNLNPKLTCTKTHTSGSNKFFLETVKPSKE</sequence>
<name>A0ABQ5TD50_9BACI</name>
<dbReference type="Proteomes" id="UP001275436">
    <property type="component" value="Unassembled WGS sequence"/>
</dbReference>
<evidence type="ECO:0008006" key="4">
    <source>
        <dbReference type="Google" id="ProtNLM"/>
    </source>
</evidence>
<evidence type="ECO:0000256" key="1">
    <source>
        <dbReference type="SAM" id="MobiDB-lite"/>
    </source>
</evidence>